<comment type="caution">
    <text evidence="4">The sequence shown here is derived from an EMBL/GenBank/DDBJ whole genome shotgun (WGS) entry which is preliminary data.</text>
</comment>
<keyword evidence="5" id="KW-1185">Reference proteome</keyword>
<dbReference type="Pfam" id="PF04297">
    <property type="entry name" value="UPF0122"/>
    <property type="match status" value="1"/>
</dbReference>
<sequence length="120" mass="14295">MIELVKISLLYDFYGELLTEKQKKVLDLYYNQDLSLGEIAEELSITRQAVYDNIKRSEKLLNHYEKKLGLVEKFLNQKKKILEIKDKIMEHKNRNISFEEESLKKFLNSIEDVLNDLLID</sequence>
<dbReference type="InterPro" id="IPR007394">
    <property type="entry name" value="UPF0122"/>
</dbReference>
<organism evidence="4 5">
    <name type="scientific">Irregularibacter muris</name>
    <dbReference type="NCBI Taxonomy" id="1796619"/>
    <lineage>
        <taxon>Bacteria</taxon>
        <taxon>Bacillati</taxon>
        <taxon>Bacillota</taxon>
        <taxon>Clostridia</taxon>
        <taxon>Eubacteriales</taxon>
        <taxon>Eubacteriaceae</taxon>
        <taxon>Irregularibacter</taxon>
    </lineage>
</organism>
<accession>A0AAE3HDK7</accession>
<dbReference type="PANTHER" id="PTHR40083">
    <property type="entry name" value="UPF0122 PROTEIN CBO2450/CLC_2298"/>
    <property type="match status" value="1"/>
</dbReference>
<dbReference type="HAMAP" id="MF_00245">
    <property type="entry name" value="UPF0122"/>
    <property type="match status" value="1"/>
</dbReference>
<name>A0AAE3HDK7_9FIRM</name>
<dbReference type="InterPro" id="IPR054831">
    <property type="entry name" value="UPF0122_fam_protein"/>
</dbReference>
<dbReference type="AlphaFoldDB" id="A0AAE3HDK7"/>
<proteinExistence type="inferred from homology"/>
<dbReference type="InterPro" id="IPR036388">
    <property type="entry name" value="WH-like_DNA-bd_sf"/>
</dbReference>
<dbReference type="EMBL" id="JANKAS010000002">
    <property type="protein sequence ID" value="MCR1898136.1"/>
    <property type="molecule type" value="Genomic_DNA"/>
</dbReference>
<comment type="similarity">
    <text evidence="1 3">Belongs to the UPF0122 family.</text>
</comment>
<dbReference type="Proteomes" id="UP001205748">
    <property type="component" value="Unassembled WGS sequence"/>
</dbReference>
<evidence type="ECO:0000313" key="5">
    <source>
        <dbReference type="Proteomes" id="UP001205748"/>
    </source>
</evidence>
<protein>
    <recommendedName>
        <fullName evidence="3">UPF0122 protein NSA47_03930</fullName>
    </recommendedName>
</protein>
<evidence type="ECO:0000256" key="3">
    <source>
        <dbReference type="HAMAP-Rule" id="MF_00245"/>
    </source>
</evidence>
<reference evidence="4" key="1">
    <citation type="submission" date="2022-07" db="EMBL/GenBank/DDBJ databases">
        <title>Enhanced cultured diversity of the mouse gut microbiota enables custom-made synthetic communities.</title>
        <authorList>
            <person name="Afrizal A."/>
        </authorList>
    </citation>
    <scope>NUCLEOTIDE SEQUENCE</scope>
    <source>
        <strain evidence="4">DSM 28593</strain>
    </source>
</reference>
<comment type="function">
    <text evidence="2 3">Might take part in the signal recognition particle (SRP) pathway. This is inferred from the conservation of its genetic proximity to ftsY/ffh. May be a regulatory protein.</text>
</comment>
<evidence type="ECO:0000256" key="1">
    <source>
        <dbReference type="ARBA" id="ARBA00008720"/>
    </source>
</evidence>
<dbReference type="Gene3D" id="1.10.10.10">
    <property type="entry name" value="Winged helix-like DNA-binding domain superfamily/Winged helix DNA-binding domain"/>
    <property type="match status" value="1"/>
</dbReference>
<dbReference type="NCBIfam" id="NF045758">
    <property type="entry name" value="YlxM"/>
    <property type="match status" value="1"/>
</dbReference>
<evidence type="ECO:0000256" key="2">
    <source>
        <dbReference type="ARBA" id="ARBA00024764"/>
    </source>
</evidence>
<dbReference type="RefSeq" id="WP_257529594.1">
    <property type="nucleotide sequence ID" value="NZ_JANKAS010000002.1"/>
</dbReference>
<dbReference type="InterPro" id="IPR013324">
    <property type="entry name" value="RNA_pol_sigma_r3/r4-like"/>
</dbReference>
<dbReference type="SUPFAM" id="SSF88659">
    <property type="entry name" value="Sigma3 and sigma4 domains of RNA polymerase sigma factors"/>
    <property type="match status" value="1"/>
</dbReference>
<evidence type="ECO:0000313" key="4">
    <source>
        <dbReference type="EMBL" id="MCR1898136.1"/>
    </source>
</evidence>
<dbReference type="PANTHER" id="PTHR40083:SF1">
    <property type="entry name" value="UPF0122 PROTEIN YLXM"/>
    <property type="match status" value="1"/>
</dbReference>
<keyword evidence="4" id="KW-0238">DNA-binding</keyword>
<dbReference type="NCBIfam" id="NF001072">
    <property type="entry name" value="PRK00118.2-2"/>
    <property type="match status" value="1"/>
</dbReference>
<dbReference type="GO" id="GO:0003677">
    <property type="term" value="F:DNA binding"/>
    <property type="evidence" value="ECO:0007669"/>
    <property type="project" value="UniProtKB-KW"/>
</dbReference>
<gene>
    <name evidence="4" type="ORF">NSA47_03930</name>
</gene>